<evidence type="ECO:0000313" key="3">
    <source>
        <dbReference type="Proteomes" id="UP001198151"/>
    </source>
</evidence>
<organism evidence="2 3">
    <name type="scientific">Ruminococcus turbiniformis</name>
    <dbReference type="NCBI Taxonomy" id="2881258"/>
    <lineage>
        <taxon>Bacteria</taxon>
        <taxon>Bacillati</taxon>
        <taxon>Bacillota</taxon>
        <taxon>Clostridia</taxon>
        <taxon>Eubacteriales</taxon>
        <taxon>Oscillospiraceae</taxon>
        <taxon>Ruminococcus</taxon>
    </lineage>
</organism>
<accession>A0ABS8FX05</accession>
<dbReference type="InterPro" id="IPR036086">
    <property type="entry name" value="ParB/Sulfiredoxin_sf"/>
</dbReference>
<protein>
    <submittedName>
        <fullName evidence="2">ParB N-terminal domain-containing protein</fullName>
    </submittedName>
</protein>
<dbReference type="Gene3D" id="3.90.1530.10">
    <property type="entry name" value="Conserved hypothetical protein from pyrococcus furiosus pfu- 392566-001, ParB domain"/>
    <property type="match status" value="1"/>
</dbReference>
<dbReference type="PANTHER" id="PTHR33375">
    <property type="entry name" value="CHROMOSOME-PARTITIONING PROTEIN PARB-RELATED"/>
    <property type="match status" value="1"/>
</dbReference>
<evidence type="ECO:0000259" key="1">
    <source>
        <dbReference type="SMART" id="SM00470"/>
    </source>
</evidence>
<dbReference type="InterPro" id="IPR003115">
    <property type="entry name" value="ParB_N"/>
</dbReference>
<dbReference type="InterPro" id="IPR050336">
    <property type="entry name" value="Chromosome_partition/occlusion"/>
</dbReference>
<dbReference type="Pfam" id="PF02195">
    <property type="entry name" value="ParB_N"/>
    <property type="match status" value="1"/>
</dbReference>
<dbReference type="SMART" id="SM00470">
    <property type="entry name" value="ParB"/>
    <property type="match status" value="1"/>
</dbReference>
<evidence type="ECO:0000313" key="2">
    <source>
        <dbReference type="EMBL" id="MCC2254583.1"/>
    </source>
</evidence>
<reference evidence="2 3" key="1">
    <citation type="submission" date="2021-10" db="EMBL/GenBank/DDBJ databases">
        <title>Anaerobic single-cell dispensing facilitates the cultivation of human gut bacteria.</title>
        <authorList>
            <person name="Afrizal A."/>
        </authorList>
    </citation>
    <scope>NUCLEOTIDE SEQUENCE [LARGE SCALE GENOMIC DNA]</scope>
    <source>
        <strain evidence="2 3">CLA-AA-H200</strain>
    </source>
</reference>
<dbReference type="PANTHER" id="PTHR33375:SF1">
    <property type="entry name" value="CHROMOSOME-PARTITIONING PROTEIN PARB-RELATED"/>
    <property type="match status" value="1"/>
</dbReference>
<keyword evidence="3" id="KW-1185">Reference proteome</keyword>
<dbReference type="SUPFAM" id="SSF110849">
    <property type="entry name" value="ParB/Sulfiredoxin"/>
    <property type="match status" value="1"/>
</dbReference>
<proteinExistence type="predicted"/>
<dbReference type="Proteomes" id="UP001198151">
    <property type="component" value="Unassembled WGS sequence"/>
</dbReference>
<name>A0ABS8FX05_9FIRM</name>
<feature type="domain" description="ParB-like N-terminal" evidence="1">
    <location>
        <begin position="15"/>
        <end position="107"/>
    </location>
</feature>
<sequence>MSKTNAQQETSKDFIMIPVDRIRNNPLNKWKEEDLQDLKDSIHTFGIQDPVAVIRSEDEGYYTLISGQRRVSAFRELYPDGMVPCHIVGDATMPTDIQQLRIDTGNLEARESSIEEKNIHRADVINTLMHMVDNGELEQRQLANEISKYLKLSPRYSRFWRTVFVKGTNELKEMVTNTEISPKDGAKLAVLPVEEQNKAIQKIKNDVPVKQAIAESTKTSKPHQEEIALDDIDEIMSKYNLGYATGPSIDEAEEPIKEQFDTYEPGDDESDTINVVIEWCRKIVSKDNPTQEEWDAINACKEVAECFQ</sequence>
<comment type="caution">
    <text evidence="2">The sequence shown here is derived from an EMBL/GenBank/DDBJ whole genome shotgun (WGS) entry which is preliminary data.</text>
</comment>
<dbReference type="RefSeq" id="WP_227707723.1">
    <property type="nucleotide sequence ID" value="NZ_JAJEQX010000014.1"/>
</dbReference>
<dbReference type="EMBL" id="JAJEQX010000014">
    <property type="protein sequence ID" value="MCC2254583.1"/>
    <property type="molecule type" value="Genomic_DNA"/>
</dbReference>
<gene>
    <name evidence="2" type="ORF">LKD70_09160</name>
</gene>